<dbReference type="Proteomes" id="UP000574104">
    <property type="component" value="Unassembled WGS sequence"/>
</dbReference>
<keyword evidence="1" id="KW-1133">Transmembrane helix</keyword>
<protein>
    <recommendedName>
        <fullName evidence="4">PTS mannose transporter subunit IID</fullName>
    </recommendedName>
</protein>
<evidence type="ECO:0008006" key="4">
    <source>
        <dbReference type="Google" id="ProtNLM"/>
    </source>
</evidence>
<comment type="caution">
    <text evidence="2">The sequence shown here is derived from an EMBL/GenBank/DDBJ whole genome shotgun (WGS) entry which is preliminary data.</text>
</comment>
<dbReference type="EMBL" id="JAARSH010000002">
    <property type="protein sequence ID" value="MBC1615296.1"/>
    <property type="molecule type" value="Genomic_DNA"/>
</dbReference>
<evidence type="ECO:0000313" key="2">
    <source>
        <dbReference type="EMBL" id="MBC1615296.1"/>
    </source>
</evidence>
<evidence type="ECO:0000256" key="1">
    <source>
        <dbReference type="SAM" id="Phobius"/>
    </source>
</evidence>
<dbReference type="RefSeq" id="WP_185434193.1">
    <property type="nucleotide sequence ID" value="NZ_JAARSH010000002.1"/>
</dbReference>
<feature type="transmembrane region" description="Helical" evidence="1">
    <location>
        <begin position="7"/>
        <end position="27"/>
    </location>
</feature>
<feature type="transmembrane region" description="Helical" evidence="1">
    <location>
        <begin position="39"/>
        <end position="58"/>
    </location>
</feature>
<dbReference type="AlphaFoldDB" id="A0A842A8U9"/>
<evidence type="ECO:0000313" key="3">
    <source>
        <dbReference type="Proteomes" id="UP000574104"/>
    </source>
</evidence>
<keyword evidence="1" id="KW-0812">Transmembrane</keyword>
<name>A0A842A8U9_9LIST</name>
<gene>
    <name evidence="2" type="ORF">HB904_03805</name>
</gene>
<sequence>MNKSKQWALQLTGVLMGLYSFFLTLNISFDWLTVDSINAFVPLIVAIVAFAGTVYPTFKNTFLFKNGKRQADLIEKGKLYEEQIKNGEDDK</sequence>
<keyword evidence="1" id="KW-0472">Membrane</keyword>
<reference evidence="2 3" key="1">
    <citation type="submission" date="2020-03" db="EMBL/GenBank/DDBJ databases">
        <title>Soil Listeria distribution.</title>
        <authorList>
            <person name="Liao J."/>
            <person name="Wiedmann M."/>
        </authorList>
    </citation>
    <scope>NUCLEOTIDE SEQUENCE [LARGE SCALE GENOMIC DNA]</scope>
    <source>
        <strain evidence="2 3">FSL L7-1299</strain>
    </source>
</reference>
<proteinExistence type="predicted"/>
<accession>A0A842A8U9</accession>
<organism evidence="2 3">
    <name type="scientific">Listeria booriae</name>
    <dbReference type="NCBI Taxonomy" id="1552123"/>
    <lineage>
        <taxon>Bacteria</taxon>
        <taxon>Bacillati</taxon>
        <taxon>Bacillota</taxon>
        <taxon>Bacilli</taxon>
        <taxon>Bacillales</taxon>
        <taxon>Listeriaceae</taxon>
        <taxon>Listeria</taxon>
    </lineage>
</organism>